<dbReference type="SMART" id="SM00327">
    <property type="entry name" value="VWA"/>
    <property type="match status" value="1"/>
</dbReference>
<dbReference type="CDD" id="cd01450">
    <property type="entry name" value="vWFA_subfamily_ECM"/>
    <property type="match status" value="1"/>
</dbReference>
<dbReference type="Gene3D" id="2.10.70.10">
    <property type="entry name" value="Complement Module, domain 1"/>
    <property type="match status" value="4"/>
</dbReference>
<dbReference type="EMBL" id="JABXBU010000030">
    <property type="protein sequence ID" value="KAF8785453.1"/>
    <property type="molecule type" value="Genomic_DNA"/>
</dbReference>
<dbReference type="Gene3D" id="2.10.50.10">
    <property type="entry name" value="Tumor Necrosis Factor Receptor, subunit A, domain 2"/>
    <property type="match status" value="4"/>
</dbReference>
<dbReference type="Pfam" id="PF12661">
    <property type="entry name" value="hEGF"/>
    <property type="match status" value="2"/>
</dbReference>
<reference evidence="18" key="2">
    <citation type="submission" date="2020-06" db="EMBL/GenBank/DDBJ databases">
        <authorList>
            <person name="Sheffer M."/>
        </authorList>
    </citation>
    <scope>NUCLEOTIDE SEQUENCE</scope>
</reference>
<feature type="chain" id="PRO_5035715533" evidence="11">
    <location>
        <begin position="20"/>
        <end position="1959"/>
    </location>
</feature>
<dbReference type="PROSITE" id="PS00010">
    <property type="entry name" value="ASX_HYDROXYL"/>
    <property type="match status" value="3"/>
</dbReference>
<feature type="domain" description="EGF-like" evidence="12">
    <location>
        <begin position="1298"/>
        <end position="1334"/>
    </location>
</feature>
<keyword evidence="9" id="KW-0768">Sushi</keyword>
<keyword evidence="7" id="KW-0325">Glycoprotein</keyword>
<reference evidence="18" key="1">
    <citation type="journal article" date="2020" name="bioRxiv">
        <title>Chromosome-level reference genome of the European wasp spider Argiope bruennichi: a resource for studies on range expansion and evolutionary adaptation.</title>
        <authorList>
            <person name="Sheffer M.M."/>
            <person name="Hoppe A."/>
            <person name="Krehenwinkel H."/>
            <person name="Uhl G."/>
            <person name="Kuss A.W."/>
            <person name="Jensen L."/>
            <person name="Jensen C."/>
            <person name="Gillespie R.G."/>
            <person name="Hoff K.J."/>
            <person name="Prost S."/>
        </authorList>
    </citation>
    <scope>NUCLEOTIDE SEQUENCE</scope>
</reference>
<evidence type="ECO:0000256" key="3">
    <source>
        <dbReference type="ARBA" id="ARBA00022536"/>
    </source>
</evidence>
<feature type="domain" description="EGF-like" evidence="12">
    <location>
        <begin position="1107"/>
        <end position="1144"/>
    </location>
</feature>
<dbReference type="SMART" id="SM01411">
    <property type="entry name" value="Ephrin_rec_like"/>
    <property type="match status" value="4"/>
</dbReference>
<keyword evidence="2" id="KW-0964">Secreted</keyword>
<feature type="domain" description="Pentraxin (PTX)" evidence="17">
    <location>
        <begin position="1339"/>
        <end position="1545"/>
    </location>
</feature>
<dbReference type="InterPro" id="IPR036465">
    <property type="entry name" value="vWFA_dom_sf"/>
</dbReference>
<dbReference type="PROSITE" id="PS01186">
    <property type="entry name" value="EGF_2"/>
    <property type="match status" value="6"/>
</dbReference>
<evidence type="ECO:0000256" key="6">
    <source>
        <dbReference type="ARBA" id="ARBA00023157"/>
    </source>
</evidence>
<dbReference type="PANTHER" id="PTHR24040:SF13">
    <property type="entry name" value="FIBROPELLIN-1"/>
    <property type="match status" value="1"/>
</dbReference>
<dbReference type="InterPro" id="IPR035976">
    <property type="entry name" value="Sushi/SCR/CCP_sf"/>
</dbReference>
<dbReference type="Pfam" id="PF00008">
    <property type="entry name" value="EGF"/>
    <property type="match status" value="4"/>
</dbReference>
<dbReference type="Pfam" id="PF00354">
    <property type="entry name" value="Pentaxin"/>
    <property type="match status" value="1"/>
</dbReference>
<evidence type="ECO:0000256" key="7">
    <source>
        <dbReference type="ARBA" id="ARBA00023180"/>
    </source>
</evidence>
<dbReference type="FunFam" id="2.10.25.10:FF:000004">
    <property type="entry name" value="Neurogenic locus notch 1"/>
    <property type="match status" value="1"/>
</dbReference>
<keyword evidence="6 8" id="KW-1015">Disulfide bond</keyword>
<dbReference type="PROSITE" id="PS01208">
    <property type="entry name" value="VWFC_1"/>
    <property type="match status" value="1"/>
</dbReference>
<evidence type="ECO:0000313" key="19">
    <source>
        <dbReference type="Proteomes" id="UP000807504"/>
    </source>
</evidence>
<dbReference type="PROSITE" id="PS50026">
    <property type="entry name" value="EGF_3"/>
    <property type="match status" value="8"/>
</dbReference>
<feature type="domain" description="Sushi" evidence="16">
    <location>
        <begin position="468"/>
        <end position="537"/>
    </location>
</feature>
<dbReference type="SUPFAM" id="SSF57535">
    <property type="entry name" value="Complement control module/SCR domain"/>
    <property type="match status" value="3"/>
</dbReference>
<dbReference type="SMART" id="SM00159">
    <property type="entry name" value="PTX"/>
    <property type="match status" value="1"/>
</dbReference>
<dbReference type="SUPFAM" id="SSF57184">
    <property type="entry name" value="Growth factor receptor domain"/>
    <property type="match status" value="3"/>
</dbReference>
<feature type="domain" description="HYR" evidence="15">
    <location>
        <begin position="536"/>
        <end position="620"/>
    </location>
</feature>
<dbReference type="PRINTS" id="PR00453">
    <property type="entry name" value="VWFADOMAIN"/>
</dbReference>
<dbReference type="Pfam" id="PF14670">
    <property type="entry name" value="FXa_inhibition"/>
    <property type="match status" value="1"/>
</dbReference>
<evidence type="ECO:0000256" key="1">
    <source>
        <dbReference type="ARBA" id="ARBA00004613"/>
    </source>
</evidence>
<feature type="disulfide bond" evidence="8">
    <location>
        <begin position="1248"/>
        <end position="1257"/>
    </location>
</feature>
<dbReference type="SUPFAM" id="SSF57196">
    <property type="entry name" value="EGF/Laminin"/>
    <property type="match status" value="4"/>
</dbReference>
<dbReference type="FunFam" id="2.10.25.10:FF:000066">
    <property type="entry name" value="FAT atypical cadherin 4"/>
    <property type="match status" value="1"/>
</dbReference>
<sequence>MKFITFVCFVVVLITITLCDRVIVEEELQPFLSSLEKYALTPNAVVFVVDESGSIGSKTYQDVKHFIHLIARRFSVSSEHSRVAVVSFSDFPRTHLNYIKNTQGSNMCKLLKVVDNMDYIGSWTHTNLAMDSARDILVQARPNANKIIILITDGESNAGYSPVDAAQKLKRDGVVIFAVGVANVNTEEVNAVATSPDHIYILKNFDYIKQLNTYLKKETREVSWDYTPDVSMCNNFCDNKTNCCDDHAKCYCGTLSGDYQCVCDPGYNGTGGRNSCQKCPKGTYKSALDIDGCKKCPEHSTTASVGSLSFEDCTCNVGYVMAGNYCKPIECAQLNPPEGGVLIPKNCKNTYGAKCELKCKEGYCPFSCNLAFSGADSTVLPWNRSPLPSRQCLETGKWTGEDFYCEKMRCPALDHPLHGKHNCAGLDFEFGISCEFECDAGYELQGSSARTCLINGSWTGTQTICKAMKCEPLKRNQHLKVKPKKCSSEKMPVGSLCRYYCTEGYSLVSDNGKADGINECLVNKSWSNAGQKISCADISPPNIECPKSIVTSTDPDKATARVSWKEATADDNVFVSDIFIKSPVFIRKPPQAFPIGVTKVVYEAIDGSNNSNSCSFTVTVIDKEPPKVLECPANIEIYHDKRSPISVTWNEPVFWDNSRQLKSVTQNHKSGANFSWGDPYPVYYNVTDPSGNKATCKFTVKIRHYPCPPLQAPVNGFVTCDTWEDGRLCSVHCAEGYRFATNQEVPNTFECKKIDQTGGKWAPFLTRNSNFNFPIPDCSKIHKRNAVNETIQFNYKVDVCNEEIANKLKEKFVYTLKHSFGPVGGIICPAKRGCKPGNVQISCGNNPLLKFKRSVDAQRDLIVKLNVAMYPGEDEDLNGTVISEASNLNEDNMNVSQSLVKEIESIATQNVKLVYNVDSIEAPKISLQIDLICSLGQIKKDNSCVDCPAGTYKNDIMEACLDCPHASYQDKINAFSCLPCPEGYTTYEKRSKAFSDCKAPCKPGTYSRSTFEPCQPCPLNTYQEHTLRKECTRCPIGLLTWKTGSNSSTDCTSSCKPGSYSDTGLEPCTLCDFGFYQSQHKQNACEICPDGTTTKAKGSIALDQCEKVDICKDLHPCSNFSTCMQIGSSYTCICPPGSYGKHCEQTINFCELDSCFNGGTCVSKLDGYICLCSEGFSGQNCEINVDDCKKNSCYNKGKCIDLVNDFACVCQEGYSGSRCEINIFDCLSDPCHNGGTCFDKVNGYRCCCPPGYVGEHCEKELGPCDSVVCENGGTCSSDENGFECNCKPGFQGIYCEEKFDYCFNYTCFNGGSCENGFDSPICKCAAGYMGLHCEEEITPVYSLNFKSPTTSNYAKVENKDLLYAITVSFFMRTQLNTPERRPTPLSYSYYDEEKKQLVDNALTLFDINRIVLYLHGEMLHTGYVANSDADWHHYAVTWERNEGKWSFFVDGKIIINGTHVGDGRYFWPGFFVLGQEQDSLGGTFSISEAFAGEITEFNVWNYAMSQEEITSTFSSCGRVGNVVPWPSVSYYVHGSVTVSTGNDLCQGIGTCSEKDCHCFYSTKEIAIMCQHSVQGCDPNPCANSQSCIVNNSRSFCNCDAGFDGKFCEYDLNECLENNGGCSHICVNVLGSYECECPDGMLLSNDGKNCQDVSFCKVEDQVHLDGEIWMSDCQECTCERGNVQCMQIQCPDIKCLPEENWVHLPGECCPKCVSYAFCSISPNNTLLMFDYRSIEVSPSCDFTLIEDCVEGQFSLRLESNHPLAASNQSIEQANNLESNQSLTTGRNLVIFQDCQTLRISDIGEIFVNNQIVDSSFQSKEFRLESKNETIDIWSKSGLYLQWYFNGEILVATPFDVSSNLCGVCGNFQDCHMKKTRYSYPAEEECIFRKTSHAKVVENVDLIALHKTMDENLKKSMQEEMRSALEKTEQRQEEMMNLIQAGNEEIKEEVESIRRESIRRN</sequence>
<dbReference type="GO" id="GO:0005576">
    <property type="term" value="C:extracellular region"/>
    <property type="evidence" value="ECO:0007669"/>
    <property type="project" value="UniProtKB-SubCell"/>
</dbReference>
<feature type="domain" description="EGF-like" evidence="12">
    <location>
        <begin position="1260"/>
        <end position="1296"/>
    </location>
</feature>
<dbReference type="PROSITE" id="PS50234">
    <property type="entry name" value="VWFA"/>
    <property type="match status" value="1"/>
</dbReference>
<evidence type="ECO:0000256" key="10">
    <source>
        <dbReference type="SAM" id="Coils"/>
    </source>
</evidence>
<evidence type="ECO:0000256" key="2">
    <source>
        <dbReference type="ARBA" id="ARBA00022525"/>
    </source>
</evidence>
<gene>
    <name evidence="18" type="ORF">HNY73_010987</name>
</gene>
<dbReference type="FunFam" id="2.10.25.10:FF:000010">
    <property type="entry name" value="Pro-epidermal growth factor"/>
    <property type="match status" value="1"/>
</dbReference>
<feature type="domain" description="VWFA" evidence="14">
    <location>
        <begin position="44"/>
        <end position="215"/>
    </location>
</feature>
<dbReference type="PROSITE" id="PS01187">
    <property type="entry name" value="EGF_CA"/>
    <property type="match status" value="2"/>
</dbReference>
<evidence type="ECO:0000256" key="9">
    <source>
        <dbReference type="PROSITE-ProRule" id="PRU00302"/>
    </source>
</evidence>
<dbReference type="PANTHER" id="PTHR24040">
    <property type="entry name" value="LAMININ G-LIKE DOMAIN-CONTAINING PROTEIN"/>
    <property type="match status" value="1"/>
</dbReference>
<evidence type="ECO:0000259" key="16">
    <source>
        <dbReference type="PROSITE" id="PS50923"/>
    </source>
</evidence>
<dbReference type="SUPFAM" id="SSF53300">
    <property type="entry name" value="vWA-like"/>
    <property type="match status" value="1"/>
</dbReference>
<evidence type="ECO:0000256" key="4">
    <source>
        <dbReference type="ARBA" id="ARBA00022729"/>
    </source>
</evidence>
<dbReference type="GO" id="GO:0005509">
    <property type="term" value="F:calcium ion binding"/>
    <property type="evidence" value="ECO:0007669"/>
    <property type="project" value="InterPro"/>
</dbReference>
<dbReference type="InterPro" id="IPR000152">
    <property type="entry name" value="EGF-type_Asp/Asn_hydroxyl_site"/>
</dbReference>
<dbReference type="InterPro" id="IPR018097">
    <property type="entry name" value="EGF_Ca-bd_CS"/>
</dbReference>
<feature type="domain" description="EGF-like" evidence="12">
    <location>
        <begin position="1146"/>
        <end position="1182"/>
    </location>
</feature>
<comment type="caution">
    <text evidence="8">Lacks conserved residue(s) required for the propagation of feature annotation.</text>
</comment>
<feature type="domain" description="VWFC" evidence="13">
    <location>
        <begin position="1653"/>
        <end position="1712"/>
    </location>
</feature>
<protein>
    <submittedName>
        <fullName evidence="18">Sushi like protein</fullName>
    </submittedName>
</protein>
<feature type="disulfide bond" evidence="8">
    <location>
        <begin position="1598"/>
        <end position="1607"/>
    </location>
</feature>
<dbReference type="PROSITE" id="PS50825">
    <property type="entry name" value="HYR"/>
    <property type="match status" value="2"/>
</dbReference>
<proteinExistence type="predicted"/>
<dbReference type="CDD" id="cd00054">
    <property type="entry name" value="EGF_CA"/>
    <property type="match status" value="6"/>
</dbReference>
<keyword evidence="3 8" id="KW-0245">EGF-like domain</keyword>
<evidence type="ECO:0000256" key="11">
    <source>
        <dbReference type="SAM" id="SignalP"/>
    </source>
</evidence>
<dbReference type="SUPFAM" id="SSF49899">
    <property type="entry name" value="Concanavalin A-like lectins/glucanases"/>
    <property type="match status" value="1"/>
</dbReference>
<dbReference type="Pfam" id="PF00093">
    <property type="entry name" value="VWC"/>
    <property type="match status" value="1"/>
</dbReference>
<organism evidence="18 19">
    <name type="scientific">Argiope bruennichi</name>
    <name type="common">Wasp spider</name>
    <name type="synonym">Aranea bruennichi</name>
    <dbReference type="NCBI Taxonomy" id="94029"/>
    <lineage>
        <taxon>Eukaryota</taxon>
        <taxon>Metazoa</taxon>
        <taxon>Ecdysozoa</taxon>
        <taxon>Arthropoda</taxon>
        <taxon>Chelicerata</taxon>
        <taxon>Arachnida</taxon>
        <taxon>Araneae</taxon>
        <taxon>Araneomorphae</taxon>
        <taxon>Entelegynae</taxon>
        <taxon>Araneoidea</taxon>
        <taxon>Araneidae</taxon>
        <taxon>Argiope</taxon>
    </lineage>
</organism>
<feature type="disulfide bond" evidence="8">
    <location>
        <begin position="1286"/>
        <end position="1295"/>
    </location>
</feature>
<dbReference type="PROSITE" id="PS51828">
    <property type="entry name" value="PTX_2"/>
    <property type="match status" value="1"/>
</dbReference>
<dbReference type="InterPro" id="IPR009030">
    <property type="entry name" value="Growth_fac_rcpt_cys_sf"/>
</dbReference>
<evidence type="ECO:0000259" key="15">
    <source>
        <dbReference type="PROSITE" id="PS50825"/>
    </source>
</evidence>
<feature type="domain" description="EGF-like" evidence="12">
    <location>
        <begin position="1222"/>
        <end position="1258"/>
    </location>
</feature>
<dbReference type="Pfam" id="PF07699">
    <property type="entry name" value="Ephrin_rec_like"/>
    <property type="match status" value="4"/>
</dbReference>
<dbReference type="Gene3D" id="2.60.120.200">
    <property type="match status" value="1"/>
</dbReference>
<dbReference type="CDD" id="cd00033">
    <property type="entry name" value="CCP"/>
    <property type="match status" value="2"/>
</dbReference>
<comment type="subcellular location">
    <subcellularLocation>
        <location evidence="1">Secreted</location>
    </subcellularLocation>
</comment>
<dbReference type="InterPro" id="IPR001881">
    <property type="entry name" value="EGF-like_Ca-bd_dom"/>
</dbReference>
<feature type="domain" description="EGF-like" evidence="12">
    <location>
        <begin position="1610"/>
        <end position="1650"/>
    </location>
</feature>
<dbReference type="Gene3D" id="2.10.25.10">
    <property type="entry name" value="Laminin"/>
    <property type="match status" value="8"/>
</dbReference>
<dbReference type="PROSITE" id="PS00022">
    <property type="entry name" value="EGF_1"/>
    <property type="match status" value="7"/>
</dbReference>
<dbReference type="Pfam" id="PF00092">
    <property type="entry name" value="VWA"/>
    <property type="match status" value="1"/>
</dbReference>
<dbReference type="SMART" id="SM00181">
    <property type="entry name" value="EGF"/>
    <property type="match status" value="10"/>
</dbReference>
<feature type="domain" description="Sushi" evidence="16">
    <location>
        <begin position="408"/>
        <end position="467"/>
    </location>
</feature>
<feature type="disulfide bond" evidence="9">
    <location>
        <begin position="438"/>
        <end position="465"/>
    </location>
</feature>
<keyword evidence="5" id="KW-0677">Repeat</keyword>
<keyword evidence="10" id="KW-0175">Coiled coil</keyword>
<dbReference type="InterPro" id="IPR001007">
    <property type="entry name" value="VWF_dom"/>
</dbReference>
<feature type="disulfide bond" evidence="8">
    <location>
        <begin position="1134"/>
        <end position="1143"/>
    </location>
</feature>
<accession>A0A8T0F8X9</accession>
<feature type="signal peptide" evidence="11">
    <location>
        <begin position="1"/>
        <end position="19"/>
    </location>
</feature>
<dbReference type="InterPro" id="IPR000436">
    <property type="entry name" value="Sushi_SCR_CCP_dom"/>
</dbReference>
<dbReference type="SMART" id="SM00214">
    <property type="entry name" value="VWC"/>
    <property type="match status" value="1"/>
</dbReference>
<feature type="disulfide bond" evidence="8">
    <location>
        <begin position="1324"/>
        <end position="1333"/>
    </location>
</feature>
<dbReference type="PROSITE" id="PS50184">
    <property type="entry name" value="VWFC_2"/>
    <property type="match status" value="1"/>
</dbReference>
<feature type="disulfide bond" evidence="8">
    <location>
        <begin position="1172"/>
        <end position="1181"/>
    </location>
</feature>
<dbReference type="SMART" id="SM00032">
    <property type="entry name" value="CCP"/>
    <property type="match status" value="4"/>
</dbReference>
<feature type="domain" description="HYR" evidence="15">
    <location>
        <begin position="621"/>
        <end position="704"/>
    </location>
</feature>
<dbReference type="PRINTS" id="PR00895">
    <property type="entry name" value="PENTAXIN"/>
</dbReference>
<evidence type="ECO:0000259" key="12">
    <source>
        <dbReference type="PROSITE" id="PS50026"/>
    </source>
</evidence>
<evidence type="ECO:0000256" key="8">
    <source>
        <dbReference type="PROSITE-ProRule" id="PRU00076"/>
    </source>
</evidence>
<dbReference type="Gene3D" id="3.40.50.410">
    <property type="entry name" value="von Willebrand factor, type A domain"/>
    <property type="match status" value="1"/>
</dbReference>
<feature type="disulfide bond" evidence="8">
    <location>
        <begin position="1210"/>
        <end position="1219"/>
    </location>
</feature>
<evidence type="ECO:0000256" key="5">
    <source>
        <dbReference type="ARBA" id="ARBA00022737"/>
    </source>
</evidence>
<evidence type="ECO:0000259" key="14">
    <source>
        <dbReference type="PROSITE" id="PS50234"/>
    </source>
</evidence>
<dbReference type="InterPro" id="IPR013320">
    <property type="entry name" value="ConA-like_dom_sf"/>
</dbReference>
<evidence type="ECO:0000259" key="13">
    <source>
        <dbReference type="PROSITE" id="PS50184"/>
    </source>
</evidence>
<dbReference type="PROSITE" id="PS50923">
    <property type="entry name" value="SUSHI"/>
    <property type="match status" value="2"/>
</dbReference>
<keyword evidence="19" id="KW-1185">Reference proteome</keyword>
<name>A0A8T0F8X9_ARGBR</name>
<comment type="caution">
    <text evidence="18">The sequence shown here is derived from an EMBL/GenBank/DDBJ whole genome shotgun (WGS) entry which is preliminary data.</text>
</comment>
<dbReference type="InterPro" id="IPR002035">
    <property type="entry name" value="VWF_A"/>
</dbReference>
<feature type="domain" description="EGF-like" evidence="12">
    <location>
        <begin position="1572"/>
        <end position="1608"/>
    </location>
</feature>
<keyword evidence="4 11" id="KW-0732">Signal</keyword>
<evidence type="ECO:0000259" key="17">
    <source>
        <dbReference type="PROSITE" id="PS51828"/>
    </source>
</evidence>
<dbReference type="InterPro" id="IPR000742">
    <property type="entry name" value="EGF"/>
</dbReference>
<feature type="domain" description="EGF-like" evidence="12">
    <location>
        <begin position="1184"/>
        <end position="1220"/>
    </location>
</feature>
<dbReference type="InterPro" id="IPR003410">
    <property type="entry name" value="HYR_dom"/>
</dbReference>
<dbReference type="InterPro" id="IPR011641">
    <property type="entry name" value="Tyr-kin_ephrin_A/B_rcpt-like"/>
</dbReference>
<feature type="coiled-coil region" evidence="10">
    <location>
        <begin position="1912"/>
        <end position="1954"/>
    </location>
</feature>
<dbReference type="Pfam" id="PF02494">
    <property type="entry name" value="HYR"/>
    <property type="match status" value="2"/>
</dbReference>
<dbReference type="SMART" id="SM00179">
    <property type="entry name" value="EGF_CA"/>
    <property type="match status" value="7"/>
</dbReference>
<dbReference type="FunFam" id="2.10.25.10:FF:000472">
    <property type="entry name" value="Uncharacterized protein, isoform A"/>
    <property type="match status" value="1"/>
</dbReference>
<dbReference type="Proteomes" id="UP000807504">
    <property type="component" value="Unassembled WGS sequence"/>
</dbReference>
<evidence type="ECO:0000313" key="18">
    <source>
        <dbReference type="EMBL" id="KAF8785453.1"/>
    </source>
</evidence>
<dbReference type="Pfam" id="PF00084">
    <property type="entry name" value="Sushi"/>
    <property type="match status" value="2"/>
</dbReference>
<dbReference type="InterPro" id="IPR013032">
    <property type="entry name" value="EGF-like_CS"/>
</dbReference>
<dbReference type="InterPro" id="IPR051145">
    <property type="entry name" value="GAS-SHBG-PROS"/>
</dbReference>
<dbReference type="GO" id="GO:0032991">
    <property type="term" value="C:protein-containing complex"/>
    <property type="evidence" value="ECO:0007669"/>
    <property type="project" value="UniProtKB-ARBA"/>
</dbReference>
<dbReference type="InterPro" id="IPR001759">
    <property type="entry name" value="PTX_dom"/>
</dbReference>